<accession>A0A0C4W5Y5</accession>
<name>A0A0C4W5Y5_PLETR</name>
<protein>
    <submittedName>
        <fullName evidence="2">Clone 1681 transcribed RNA sequence</fullName>
    </submittedName>
</protein>
<feature type="signal peptide" evidence="1">
    <location>
        <begin position="1"/>
        <end position="22"/>
    </location>
</feature>
<keyword evidence="1" id="KW-0732">Signal</keyword>
<proteinExistence type="predicted"/>
<organism evidence="2">
    <name type="scientific">Plectreurys tristis</name>
    <name type="common">Spider</name>
    <name type="synonym">Plectreurys bispinosus</name>
    <dbReference type="NCBI Taxonomy" id="33319"/>
    <lineage>
        <taxon>Eukaryota</taxon>
        <taxon>Metazoa</taxon>
        <taxon>Ecdysozoa</taxon>
        <taxon>Arthropoda</taxon>
        <taxon>Chelicerata</taxon>
        <taxon>Arachnida</taxon>
        <taxon>Araneae</taxon>
        <taxon>Araneomorphae</taxon>
        <taxon>Haplogynae</taxon>
        <taxon>Pholcoidea</taxon>
        <taxon>Plectreuridae</taxon>
        <taxon>Plectreurys</taxon>
    </lineage>
</organism>
<sequence length="134" mass="15295">MAPVHVLGVIALAAAFAVLCSCEEETETDKECKNRMKSIFEGMKGDGTAPGCVNEKKPNELYELMKSLEGQTKEKKREAFHEFFGQLSEEEEKVVKKCMKEVSKAVSEKAESDKEFMNQCSEFLQKMKQRRKHH</sequence>
<evidence type="ECO:0000256" key="1">
    <source>
        <dbReference type="SAM" id="SignalP"/>
    </source>
</evidence>
<dbReference type="AlphaFoldDB" id="A0A0C4W5Y5"/>
<evidence type="ECO:0000313" key="2">
    <source>
        <dbReference type="EMBL" id="AJD25325.1"/>
    </source>
</evidence>
<feature type="chain" id="PRO_5002173053" evidence="1">
    <location>
        <begin position="23"/>
        <end position="134"/>
    </location>
</feature>
<reference evidence="2" key="1">
    <citation type="journal article" date="2014" name="J. Venom Res.">
        <title>Plectreurys tristis venome: A proteomic and transcriptomic analysis.</title>
        <authorList>
            <person name="Zobel-Thropp P.A."/>
            <person name="Thomas E.Z."/>
            <person name="David C.L."/>
            <person name="Breci L.A."/>
            <person name="Binford G.J."/>
        </authorList>
    </citation>
    <scope>NUCLEOTIDE SEQUENCE</scope>
    <source>
        <tissue evidence="2">Venom gland</tissue>
    </source>
</reference>
<dbReference type="EMBL" id="KJ124717">
    <property type="protein sequence ID" value="AJD25325.1"/>
    <property type="molecule type" value="Transcribed_RNA"/>
</dbReference>